<proteinExistence type="predicted"/>
<dbReference type="InterPro" id="IPR008936">
    <property type="entry name" value="Rho_GTPase_activation_prot"/>
</dbReference>
<keyword evidence="1" id="KW-0343">GTPase activation</keyword>
<protein>
    <recommendedName>
        <fullName evidence="2">Rho-GAP domain-containing protein</fullName>
    </recommendedName>
</protein>
<dbReference type="OMA" id="VPQVVKC"/>
<sequence>EEPKQREMELEKEKEGVFGCDLGEHLLHSGRDVPQVVQSCAEFIEQHGVVQGIYRLSGVASKIQKLR</sequence>
<feature type="domain" description="Rho-GAP" evidence="2">
    <location>
        <begin position="20"/>
        <end position="67"/>
    </location>
</feature>
<dbReference type="GeneTree" id="ENSGT00940000154313"/>
<accession>A0A4W3GLH6</accession>
<reference evidence="4" key="3">
    <citation type="journal article" date="2014" name="Nature">
        <title>Elephant shark genome provides unique insights into gnathostome evolution.</title>
        <authorList>
            <consortium name="International Elephant Shark Genome Sequencing Consortium"/>
            <person name="Venkatesh B."/>
            <person name="Lee A.P."/>
            <person name="Ravi V."/>
            <person name="Maurya A.K."/>
            <person name="Lian M.M."/>
            <person name="Swann J.B."/>
            <person name="Ohta Y."/>
            <person name="Flajnik M.F."/>
            <person name="Sutoh Y."/>
            <person name="Kasahara M."/>
            <person name="Hoon S."/>
            <person name="Gangu V."/>
            <person name="Roy S.W."/>
            <person name="Irimia M."/>
            <person name="Korzh V."/>
            <person name="Kondrychyn I."/>
            <person name="Lim Z.W."/>
            <person name="Tay B.H."/>
            <person name="Tohari S."/>
            <person name="Kong K.W."/>
            <person name="Ho S."/>
            <person name="Lorente-Galdos B."/>
            <person name="Quilez J."/>
            <person name="Marques-Bonet T."/>
            <person name="Raney B.J."/>
            <person name="Ingham P.W."/>
            <person name="Tay A."/>
            <person name="Hillier L.W."/>
            <person name="Minx P."/>
            <person name="Boehm T."/>
            <person name="Wilson R.K."/>
            <person name="Brenner S."/>
            <person name="Warren W.C."/>
        </authorList>
    </citation>
    <scope>NUCLEOTIDE SEQUENCE [LARGE SCALE GENOMIC DNA]</scope>
</reference>
<dbReference type="AlphaFoldDB" id="A0A4W3GLH6"/>
<keyword evidence="4" id="KW-1185">Reference proteome</keyword>
<dbReference type="GO" id="GO:0005096">
    <property type="term" value="F:GTPase activator activity"/>
    <property type="evidence" value="ECO:0007669"/>
    <property type="project" value="UniProtKB-KW"/>
</dbReference>
<dbReference type="PANTHER" id="PTHR15729:SF10">
    <property type="entry name" value="GTPASE-ACTIVATING PROTEIN CDGAPR"/>
    <property type="match status" value="1"/>
</dbReference>
<dbReference type="PROSITE" id="PS50238">
    <property type="entry name" value="RHOGAP"/>
    <property type="match status" value="1"/>
</dbReference>
<name>A0A4W3GLH6_CALMI</name>
<dbReference type="InterPro" id="IPR000198">
    <property type="entry name" value="RhoGAP_dom"/>
</dbReference>
<dbReference type="Ensembl" id="ENSCMIT00000004122.1">
    <property type="protein sequence ID" value="ENSCMIP00000003972.1"/>
    <property type="gene ID" value="ENSCMIG00000002373.1"/>
</dbReference>
<dbReference type="SUPFAM" id="SSF48350">
    <property type="entry name" value="GTPase activation domain, GAP"/>
    <property type="match status" value="1"/>
</dbReference>
<evidence type="ECO:0000313" key="3">
    <source>
        <dbReference type="Ensembl" id="ENSCMIP00000003972.1"/>
    </source>
</evidence>
<evidence type="ECO:0000256" key="1">
    <source>
        <dbReference type="ARBA" id="ARBA00022468"/>
    </source>
</evidence>
<dbReference type="STRING" id="7868.ENSCMIP00000003972"/>
<reference evidence="4" key="1">
    <citation type="journal article" date="2006" name="Science">
        <title>Ancient noncoding elements conserved in the human genome.</title>
        <authorList>
            <person name="Venkatesh B."/>
            <person name="Kirkness E.F."/>
            <person name="Loh Y.H."/>
            <person name="Halpern A.L."/>
            <person name="Lee A.P."/>
            <person name="Johnson J."/>
            <person name="Dandona N."/>
            <person name="Viswanathan L.D."/>
            <person name="Tay A."/>
            <person name="Venter J.C."/>
            <person name="Strausberg R.L."/>
            <person name="Brenner S."/>
        </authorList>
    </citation>
    <scope>NUCLEOTIDE SEQUENCE [LARGE SCALE GENOMIC DNA]</scope>
</reference>
<evidence type="ECO:0000259" key="2">
    <source>
        <dbReference type="PROSITE" id="PS50238"/>
    </source>
</evidence>
<dbReference type="InParanoid" id="A0A4W3GLH6"/>
<reference evidence="4" key="2">
    <citation type="journal article" date="2007" name="PLoS Biol.">
        <title>Survey sequencing and comparative analysis of the elephant shark (Callorhinchus milii) genome.</title>
        <authorList>
            <person name="Venkatesh B."/>
            <person name="Kirkness E.F."/>
            <person name="Loh Y.H."/>
            <person name="Halpern A.L."/>
            <person name="Lee A.P."/>
            <person name="Johnson J."/>
            <person name="Dandona N."/>
            <person name="Viswanathan L.D."/>
            <person name="Tay A."/>
            <person name="Venter J.C."/>
            <person name="Strausberg R.L."/>
            <person name="Brenner S."/>
        </authorList>
    </citation>
    <scope>NUCLEOTIDE SEQUENCE [LARGE SCALE GENOMIC DNA]</scope>
</reference>
<dbReference type="GO" id="GO:0007264">
    <property type="term" value="P:small GTPase-mediated signal transduction"/>
    <property type="evidence" value="ECO:0007669"/>
    <property type="project" value="TreeGrafter"/>
</dbReference>
<dbReference type="InterPro" id="IPR051576">
    <property type="entry name" value="PX-Rho_GAP"/>
</dbReference>
<dbReference type="Proteomes" id="UP000314986">
    <property type="component" value="Unassembled WGS sequence"/>
</dbReference>
<dbReference type="Pfam" id="PF00620">
    <property type="entry name" value="RhoGAP"/>
    <property type="match status" value="1"/>
</dbReference>
<reference evidence="3" key="5">
    <citation type="submission" date="2025-09" db="UniProtKB">
        <authorList>
            <consortium name="Ensembl"/>
        </authorList>
    </citation>
    <scope>IDENTIFICATION</scope>
</reference>
<reference evidence="3" key="4">
    <citation type="submission" date="2025-08" db="UniProtKB">
        <authorList>
            <consortium name="Ensembl"/>
        </authorList>
    </citation>
    <scope>IDENTIFICATION</scope>
</reference>
<dbReference type="Gene3D" id="1.10.555.10">
    <property type="entry name" value="Rho GTPase activation protein"/>
    <property type="match status" value="1"/>
</dbReference>
<dbReference type="PANTHER" id="PTHR15729">
    <property type="entry name" value="CDC42 GTPASE-ACTIVATING PROTEIN"/>
    <property type="match status" value="1"/>
</dbReference>
<evidence type="ECO:0000313" key="4">
    <source>
        <dbReference type="Proteomes" id="UP000314986"/>
    </source>
</evidence>
<organism evidence="3 4">
    <name type="scientific">Callorhinchus milii</name>
    <name type="common">Ghost shark</name>
    <dbReference type="NCBI Taxonomy" id="7868"/>
    <lineage>
        <taxon>Eukaryota</taxon>
        <taxon>Metazoa</taxon>
        <taxon>Chordata</taxon>
        <taxon>Craniata</taxon>
        <taxon>Vertebrata</taxon>
        <taxon>Chondrichthyes</taxon>
        <taxon>Holocephali</taxon>
        <taxon>Chimaeriformes</taxon>
        <taxon>Callorhinchidae</taxon>
        <taxon>Callorhinchus</taxon>
    </lineage>
</organism>